<dbReference type="InterPro" id="IPR004017">
    <property type="entry name" value="Cys_rich_dom"/>
</dbReference>
<dbReference type="Gene3D" id="1.10.1060.10">
    <property type="entry name" value="Alpha-helical ferredoxin"/>
    <property type="match status" value="1"/>
</dbReference>
<name>A0ABQ1GIG9_9BACL</name>
<dbReference type="SUPFAM" id="SSF46548">
    <property type="entry name" value="alpha-helical ferredoxin"/>
    <property type="match status" value="1"/>
</dbReference>
<dbReference type="PANTHER" id="PTHR32479:SF17">
    <property type="entry name" value="GLYCOLATE OXIDASE IRON-SULFUR SUBUNIT"/>
    <property type="match status" value="1"/>
</dbReference>
<dbReference type="Pfam" id="PF02754">
    <property type="entry name" value="CCG"/>
    <property type="match status" value="2"/>
</dbReference>
<dbReference type="InterPro" id="IPR012257">
    <property type="entry name" value="Glc_ox_4Fe-4S"/>
</dbReference>
<protein>
    <recommendedName>
        <fullName evidence="6">Glycolate oxidase iron-sulfur subunit</fullName>
        <ecNumber evidence="6">1.1.99.14</ecNumber>
    </recommendedName>
</protein>
<dbReference type="Pfam" id="PF13183">
    <property type="entry name" value="Fer4_8"/>
    <property type="match status" value="1"/>
</dbReference>
<evidence type="ECO:0000256" key="2">
    <source>
        <dbReference type="ARBA" id="ARBA00022723"/>
    </source>
</evidence>
<keyword evidence="6" id="KW-0249">Electron transport</keyword>
<keyword evidence="5 6" id="KW-0411">Iron-sulfur</keyword>
<organism evidence="8 9">
    <name type="scientific">Kroppenstedtia guangzhouensis</name>
    <dbReference type="NCBI Taxonomy" id="1274356"/>
    <lineage>
        <taxon>Bacteria</taxon>
        <taxon>Bacillati</taxon>
        <taxon>Bacillota</taxon>
        <taxon>Bacilli</taxon>
        <taxon>Bacillales</taxon>
        <taxon>Thermoactinomycetaceae</taxon>
        <taxon>Kroppenstedtia</taxon>
    </lineage>
</organism>
<comment type="caution">
    <text evidence="8">The sequence shown here is derived from an EMBL/GenBank/DDBJ whole genome shotgun (WGS) entry which is preliminary data.</text>
</comment>
<comment type="catalytic activity">
    <reaction evidence="6">
        <text>(R)-lactate + A = pyruvate + AH2</text>
        <dbReference type="Rhea" id="RHEA:15089"/>
        <dbReference type="ChEBI" id="CHEBI:13193"/>
        <dbReference type="ChEBI" id="CHEBI:15361"/>
        <dbReference type="ChEBI" id="CHEBI:16004"/>
        <dbReference type="ChEBI" id="CHEBI:17499"/>
    </reaction>
</comment>
<proteinExistence type="predicted"/>
<keyword evidence="3" id="KW-0677">Repeat</keyword>
<comment type="catalytic activity">
    <reaction evidence="6">
        <text>glycolate + A = glyoxylate + AH2</text>
        <dbReference type="Rhea" id="RHEA:21264"/>
        <dbReference type="ChEBI" id="CHEBI:13193"/>
        <dbReference type="ChEBI" id="CHEBI:17499"/>
        <dbReference type="ChEBI" id="CHEBI:29805"/>
        <dbReference type="ChEBI" id="CHEBI:36655"/>
        <dbReference type="EC" id="1.1.99.14"/>
    </reaction>
</comment>
<evidence type="ECO:0000259" key="7">
    <source>
        <dbReference type="PROSITE" id="PS51379"/>
    </source>
</evidence>
<keyword evidence="6" id="KW-0813">Transport</keyword>
<evidence type="ECO:0000256" key="5">
    <source>
        <dbReference type="ARBA" id="ARBA00023014"/>
    </source>
</evidence>
<dbReference type="InterPro" id="IPR009051">
    <property type="entry name" value="Helical_ferredxn"/>
</dbReference>
<evidence type="ECO:0000256" key="3">
    <source>
        <dbReference type="ARBA" id="ARBA00022737"/>
    </source>
</evidence>
<dbReference type="PROSITE" id="PS00198">
    <property type="entry name" value="4FE4S_FER_1"/>
    <property type="match status" value="1"/>
</dbReference>
<dbReference type="PROSITE" id="PS51379">
    <property type="entry name" value="4FE4S_FER_2"/>
    <property type="match status" value="2"/>
</dbReference>
<keyword evidence="9" id="KW-1185">Reference proteome</keyword>
<dbReference type="EC" id="1.1.99.14" evidence="6"/>
<dbReference type="PIRSF" id="PIRSF000139">
    <property type="entry name" value="Glc_ox_4Fe-4S"/>
    <property type="match status" value="1"/>
</dbReference>
<dbReference type="InterPro" id="IPR017896">
    <property type="entry name" value="4Fe4S_Fe-S-bd"/>
</dbReference>
<evidence type="ECO:0000256" key="4">
    <source>
        <dbReference type="ARBA" id="ARBA00023004"/>
    </source>
</evidence>
<evidence type="ECO:0000256" key="6">
    <source>
        <dbReference type="PIRNR" id="PIRNR000139"/>
    </source>
</evidence>
<gene>
    <name evidence="8" type="primary">glcF</name>
    <name evidence="8" type="ORF">GCM10007416_16660</name>
</gene>
<evidence type="ECO:0000313" key="9">
    <source>
        <dbReference type="Proteomes" id="UP000617979"/>
    </source>
</evidence>
<evidence type="ECO:0000256" key="1">
    <source>
        <dbReference type="ARBA" id="ARBA00022485"/>
    </source>
</evidence>
<feature type="domain" description="4Fe-4S ferredoxin-type" evidence="7">
    <location>
        <begin position="77"/>
        <end position="101"/>
    </location>
</feature>
<comment type="cofactor">
    <cofactor evidence="6">
        <name>[4Fe-4S] cluster</name>
        <dbReference type="ChEBI" id="CHEBI:49883"/>
    </cofactor>
    <text evidence="6">Binds 2 [4Fe-4S] clusters.</text>
</comment>
<dbReference type="RefSeq" id="WP_188431787.1">
    <property type="nucleotide sequence ID" value="NZ_BMEX01000004.1"/>
</dbReference>
<sequence>MATAPKKNSSTLPESPWEAVGKELKLTLDQDQLTHCMRCGFCLPACPTYRETGREAASPRGRIALMKAVNDGLMSPDESFADQLKYCLGCRACESACPADVKFGRLLEQSRAAIHEYAPRSRGVRWMENFFFRHFFSSRSKLQLAGALIAFYQKSGLQRLFHHSGLAEVVLPEHLRQMDKVLPYASSKGVVERTGTFIPSKGGSRGRVGLFRGCIMDVLFAKTNCNTAELLSAAGYEVVIPETQTCCGALQAHGGDEKHAKELARANLRTFKEAEVDWIASNAGGCGAQLVEIPHLLRGDPEYAEEAHWFADRIRDISQLLVAGSPLPLGEVNACVTYQDSCHLRNGMKVSEAPRRLLSAIPGTRYVELVESDRCCGSAGIYNLTQPVTSMSLLDEKMEHVKESRAEFLVTTNPGCLLQMKLGIQRAGLEDRMQAVHLVDFLAESIRQGAGKRKIPSDQNEK</sequence>
<reference evidence="9" key="1">
    <citation type="journal article" date="2019" name="Int. J. Syst. Evol. Microbiol.">
        <title>The Global Catalogue of Microorganisms (GCM) 10K type strain sequencing project: providing services to taxonomists for standard genome sequencing and annotation.</title>
        <authorList>
            <consortium name="The Broad Institute Genomics Platform"/>
            <consortium name="The Broad Institute Genome Sequencing Center for Infectious Disease"/>
            <person name="Wu L."/>
            <person name="Ma J."/>
        </authorList>
    </citation>
    <scope>NUCLEOTIDE SEQUENCE [LARGE SCALE GENOMIC DNA]</scope>
    <source>
        <strain evidence="9">CGMCC 1.12404</strain>
    </source>
</reference>
<comment type="function">
    <text evidence="6">Component of a complex that catalyzes the oxidation of glycolate to glyoxylate.</text>
</comment>
<dbReference type="InterPro" id="IPR017900">
    <property type="entry name" value="4Fe4S_Fe_S_CS"/>
</dbReference>
<dbReference type="Proteomes" id="UP000617979">
    <property type="component" value="Unassembled WGS sequence"/>
</dbReference>
<accession>A0ABQ1GIG9</accession>
<keyword evidence="1 6" id="KW-0004">4Fe-4S</keyword>
<feature type="domain" description="4Fe-4S ferredoxin-type" evidence="7">
    <location>
        <begin position="24"/>
        <end position="56"/>
    </location>
</feature>
<dbReference type="PANTHER" id="PTHR32479">
    <property type="entry name" value="GLYCOLATE OXIDASE IRON-SULFUR SUBUNIT"/>
    <property type="match status" value="1"/>
</dbReference>
<dbReference type="EMBL" id="BMEX01000004">
    <property type="protein sequence ID" value="GGA44178.1"/>
    <property type="molecule type" value="Genomic_DNA"/>
</dbReference>
<keyword evidence="4 6" id="KW-0408">Iron</keyword>
<keyword evidence="2 6" id="KW-0479">Metal-binding</keyword>
<evidence type="ECO:0000313" key="8">
    <source>
        <dbReference type="EMBL" id="GGA44178.1"/>
    </source>
</evidence>